<evidence type="ECO:0000256" key="3">
    <source>
        <dbReference type="ARBA" id="ARBA00023125"/>
    </source>
</evidence>
<keyword evidence="5" id="KW-0539">Nucleus</keyword>
<dbReference type="STRING" id="3847.I1L9Z3"/>
<dbReference type="SUPFAM" id="SSF118290">
    <property type="entry name" value="WRKY DNA-binding domain"/>
    <property type="match status" value="1"/>
</dbReference>
<evidence type="ECO:0000256" key="4">
    <source>
        <dbReference type="ARBA" id="ARBA00023163"/>
    </source>
</evidence>
<dbReference type="PaxDb" id="3847-GLYMA10G13720.1"/>
<dbReference type="Pfam" id="PF03106">
    <property type="entry name" value="WRKY"/>
    <property type="match status" value="1"/>
</dbReference>
<reference evidence="8" key="2">
    <citation type="submission" date="2018-02" db="UniProtKB">
        <authorList>
            <consortium name="EnsemblPlants"/>
        </authorList>
    </citation>
    <scope>IDENTIFICATION</scope>
    <source>
        <strain evidence="8">Williams 82</strain>
    </source>
</reference>
<evidence type="ECO:0000313" key="8">
    <source>
        <dbReference type="EnsemblPlants" id="KRH33298"/>
    </source>
</evidence>
<dbReference type="InterPro" id="IPR003657">
    <property type="entry name" value="WRKY_dom"/>
</dbReference>
<dbReference type="Proteomes" id="UP000008827">
    <property type="component" value="Chromosome 10"/>
</dbReference>
<protein>
    <recommendedName>
        <fullName evidence="6">WRKY domain-containing protein</fullName>
    </recommendedName>
</protein>
<keyword evidence="4" id="KW-0804">Transcription</keyword>
<dbReference type="InterPro" id="IPR044810">
    <property type="entry name" value="WRKY_plant"/>
</dbReference>
<keyword evidence="2" id="KW-0805">Transcription regulation</keyword>
<proteinExistence type="predicted"/>
<reference evidence="7" key="3">
    <citation type="submission" date="2018-07" db="EMBL/GenBank/DDBJ databases">
        <title>WGS assembly of Glycine max.</title>
        <authorList>
            <person name="Schmutz J."/>
            <person name="Cannon S."/>
            <person name="Schlueter J."/>
            <person name="Ma J."/>
            <person name="Mitros T."/>
            <person name="Nelson W."/>
            <person name="Hyten D."/>
            <person name="Song Q."/>
            <person name="Thelen J."/>
            <person name="Cheng J."/>
            <person name="Xu D."/>
            <person name="Hellsten U."/>
            <person name="May G."/>
            <person name="Yu Y."/>
            <person name="Sakurai T."/>
            <person name="Umezawa T."/>
            <person name="Bhattacharyya M."/>
            <person name="Sandhu D."/>
            <person name="Valliyodan B."/>
            <person name="Lindquist E."/>
            <person name="Peto M."/>
            <person name="Grant D."/>
            <person name="Shu S."/>
            <person name="Goodstein D."/>
            <person name="Barry K."/>
            <person name="Futrell-Griggs M."/>
            <person name="Abernathy B."/>
            <person name="Du J."/>
            <person name="Tian Z."/>
            <person name="Zhu L."/>
            <person name="Gill N."/>
            <person name="Joshi T."/>
            <person name="Libault M."/>
            <person name="Sethuraman A."/>
            <person name="Zhang X."/>
            <person name="Shinozaki K."/>
            <person name="Nguyen H."/>
            <person name="Wing R."/>
            <person name="Cregan P."/>
            <person name="Specht J."/>
            <person name="Grimwood J."/>
            <person name="Rokhsar D."/>
            <person name="Stacey G."/>
            <person name="Shoemaker R."/>
            <person name="Jackson S."/>
        </authorList>
    </citation>
    <scope>NUCLEOTIDE SEQUENCE</scope>
    <source>
        <tissue evidence="7">Callus</tissue>
    </source>
</reference>
<keyword evidence="9" id="KW-1185">Reference proteome</keyword>
<dbReference type="PROSITE" id="PS50811">
    <property type="entry name" value="WRKY"/>
    <property type="match status" value="1"/>
</dbReference>
<evidence type="ECO:0000256" key="1">
    <source>
        <dbReference type="ARBA" id="ARBA00004123"/>
    </source>
</evidence>
<evidence type="ECO:0000313" key="7">
    <source>
        <dbReference type="EMBL" id="KRH33298.1"/>
    </source>
</evidence>
<evidence type="ECO:0000313" key="9">
    <source>
        <dbReference type="Proteomes" id="UP000008827"/>
    </source>
</evidence>
<dbReference type="GO" id="GO:0003700">
    <property type="term" value="F:DNA-binding transcription factor activity"/>
    <property type="evidence" value="ECO:0007669"/>
    <property type="project" value="InterPro"/>
</dbReference>
<accession>I1L9Z3</accession>
<dbReference type="EnsemblPlants" id="KRH33298">
    <property type="protein sequence ID" value="KRH33298"/>
    <property type="gene ID" value="GLYMA_10G113800"/>
</dbReference>
<dbReference type="GO" id="GO:0005634">
    <property type="term" value="C:nucleus"/>
    <property type="evidence" value="ECO:0007669"/>
    <property type="project" value="UniProtKB-SubCell"/>
</dbReference>
<dbReference type="SMR" id="I1L9Z3"/>
<dbReference type="EMBL" id="CM000843">
    <property type="protein sequence ID" value="KRH33298.1"/>
    <property type="molecule type" value="Genomic_DNA"/>
</dbReference>
<dbReference type="HOGENOM" id="CLU_2053875_0_0_1"/>
<dbReference type="PANTHER" id="PTHR31429">
    <property type="entry name" value="WRKY TRANSCRIPTION FACTOR 36-RELATED"/>
    <property type="match status" value="1"/>
</dbReference>
<dbReference type="InterPro" id="IPR036576">
    <property type="entry name" value="WRKY_dom_sf"/>
</dbReference>
<dbReference type="Gene3D" id="2.20.25.80">
    <property type="entry name" value="WRKY domain"/>
    <property type="match status" value="1"/>
</dbReference>
<comment type="subcellular location">
    <subcellularLocation>
        <location evidence="1">Nucleus</location>
    </subcellularLocation>
</comment>
<sequence length="120" mass="13709">MPSQIFMCKINLLGPITQSIALLTEYVRDRYQWRKYGKKVTRDNPSPRAYFKCSYAPSCPVNKFDLYDLFPRIMLITDSVMSHLSQVQSQIEQPILSPLIINMGKIACWGGGCFILGTKI</sequence>
<evidence type="ECO:0000256" key="2">
    <source>
        <dbReference type="ARBA" id="ARBA00023015"/>
    </source>
</evidence>
<dbReference type="GO" id="GO:0043565">
    <property type="term" value="F:sequence-specific DNA binding"/>
    <property type="evidence" value="ECO:0007669"/>
    <property type="project" value="InterPro"/>
</dbReference>
<reference evidence="7 8" key="1">
    <citation type="journal article" date="2010" name="Nature">
        <title>Genome sequence of the palaeopolyploid soybean.</title>
        <authorList>
            <person name="Schmutz J."/>
            <person name="Cannon S.B."/>
            <person name="Schlueter J."/>
            <person name="Ma J."/>
            <person name="Mitros T."/>
            <person name="Nelson W."/>
            <person name="Hyten D.L."/>
            <person name="Song Q."/>
            <person name="Thelen J.J."/>
            <person name="Cheng J."/>
            <person name="Xu D."/>
            <person name="Hellsten U."/>
            <person name="May G.D."/>
            <person name="Yu Y."/>
            <person name="Sakurai T."/>
            <person name="Umezawa T."/>
            <person name="Bhattacharyya M.K."/>
            <person name="Sandhu D."/>
            <person name="Valliyodan B."/>
            <person name="Lindquist E."/>
            <person name="Peto M."/>
            <person name="Grant D."/>
            <person name="Shu S."/>
            <person name="Goodstein D."/>
            <person name="Barry K."/>
            <person name="Futrell-Griggs M."/>
            <person name="Abernathy B."/>
            <person name="Du J."/>
            <person name="Tian Z."/>
            <person name="Zhu L."/>
            <person name="Gill N."/>
            <person name="Joshi T."/>
            <person name="Libault M."/>
            <person name="Sethuraman A."/>
            <person name="Zhang X.-C."/>
            <person name="Shinozaki K."/>
            <person name="Nguyen H.T."/>
            <person name="Wing R.A."/>
            <person name="Cregan P."/>
            <person name="Specht J."/>
            <person name="Grimwood J."/>
            <person name="Rokhsar D."/>
            <person name="Stacey G."/>
            <person name="Shoemaker R.C."/>
            <person name="Jackson S.A."/>
        </authorList>
    </citation>
    <scope>NUCLEOTIDE SEQUENCE</scope>
    <source>
        <strain evidence="8">cv. Williams 82</strain>
        <tissue evidence="7">Callus</tissue>
    </source>
</reference>
<evidence type="ECO:0000256" key="5">
    <source>
        <dbReference type="ARBA" id="ARBA00023242"/>
    </source>
</evidence>
<dbReference type="SMART" id="SM00774">
    <property type="entry name" value="WRKY"/>
    <property type="match status" value="1"/>
</dbReference>
<name>I1L9Z3_SOYBN</name>
<keyword evidence="3" id="KW-0238">DNA-binding</keyword>
<dbReference type="Gramene" id="KRH33298">
    <property type="protein sequence ID" value="KRH33298"/>
    <property type="gene ID" value="GLYMA_10G113800"/>
</dbReference>
<organism evidence="7">
    <name type="scientific">Glycine max</name>
    <name type="common">Soybean</name>
    <name type="synonym">Glycine hispida</name>
    <dbReference type="NCBI Taxonomy" id="3847"/>
    <lineage>
        <taxon>Eukaryota</taxon>
        <taxon>Viridiplantae</taxon>
        <taxon>Streptophyta</taxon>
        <taxon>Embryophyta</taxon>
        <taxon>Tracheophyta</taxon>
        <taxon>Spermatophyta</taxon>
        <taxon>Magnoliopsida</taxon>
        <taxon>eudicotyledons</taxon>
        <taxon>Gunneridae</taxon>
        <taxon>Pentapetalae</taxon>
        <taxon>rosids</taxon>
        <taxon>fabids</taxon>
        <taxon>Fabales</taxon>
        <taxon>Fabaceae</taxon>
        <taxon>Papilionoideae</taxon>
        <taxon>50 kb inversion clade</taxon>
        <taxon>NPAAA clade</taxon>
        <taxon>indigoferoid/millettioid clade</taxon>
        <taxon>Phaseoleae</taxon>
        <taxon>Glycine</taxon>
        <taxon>Glycine subgen. Soja</taxon>
    </lineage>
</organism>
<evidence type="ECO:0000259" key="6">
    <source>
        <dbReference type="PROSITE" id="PS50811"/>
    </source>
</evidence>
<gene>
    <name evidence="7" type="ORF">GLYMA_10G113800</name>
</gene>
<dbReference type="AlphaFoldDB" id="I1L9Z3"/>
<dbReference type="InParanoid" id="I1L9Z3"/>
<dbReference type="PANTHER" id="PTHR31429:SF98">
    <property type="entry name" value="TRANSCRIPTION FACTOR WRKY FAMILY-RELATED"/>
    <property type="match status" value="1"/>
</dbReference>
<feature type="domain" description="WRKY" evidence="6">
    <location>
        <begin position="22"/>
        <end position="63"/>
    </location>
</feature>